<reference evidence="1 2" key="1">
    <citation type="submission" date="2023-07" db="EMBL/GenBank/DDBJ databases">
        <authorList>
            <person name="Lian W.-H."/>
        </authorList>
    </citation>
    <scope>NUCLEOTIDE SEQUENCE [LARGE SCALE GENOMIC DNA]</scope>
    <source>
        <strain evidence="1 2">SYSU DXS3180</strain>
    </source>
</reference>
<dbReference type="EMBL" id="JAULBC010000017">
    <property type="protein sequence ID" value="MEX6691325.1"/>
    <property type="molecule type" value="Genomic_DNA"/>
</dbReference>
<protein>
    <submittedName>
        <fullName evidence="1">Uncharacterized protein</fullName>
    </submittedName>
</protein>
<comment type="caution">
    <text evidence="1">The sequence shown here is derived from an EMBL/GenBank/DDBJ whole genome shotgun (WGS) entry which is preliminary data.</text>
</comment>
<accession>A0ABV3ZNX1</accession>
<proteinExistence type="predicted"/>
<keyword evidence="2" id="KW-1185">Reference proteome</keyword>
<dbReference type="Proteomes" id="UP001560573">
    <property type="component" value="Unassembled WGS sequence"/>
</dbReference>
<organism evidence="1 2">
    <name type="scientific">Danxiaibacter flavus</name>
    <dbReference type="NCBI Taxonomy" id="3049108"/>
    <lineage>
        <taxon>Bacteria</taxon>
        <taxon>Pseudomonadati</taxon>
        <taxon>Bacteroidota</taxon>
        <taxon>Chitinophagia</taxon>
        <taxon>Chitinophagales</taxon>
        <taxon>Chitinophagaceae</taxon>
        <taxon>Danxiaibacter</taxon>
    </lineage>
</organism>
<sequence>MIKFNELKIGDYVVGEYEGKTWPGRVTDLNSTDKQICVETEVQEIWFDEEHLFPIPITDQALLELNFVKETLPDGFIKYKKGPFRIVTAKENDFSSFEIWHREDIRMNPDIHYIHQLQNAYLQMTKVHLTNEVVV</sequence>
<name>A0ABV3ZNX1_9BACT</name>
<evidence type="ECO:0000313" key="1">
    <source>
        <dbReference type="EMBL" id="MEX6691325.1"/>
    </source>
</evidence>
<gene>
    <name evidence="1" type="ORF">QTN47_27695</name>
</gene>
<dbReference type="RefSeq" id="WP_369332742.1">
    <property type="nucleotide sequence ID" value="NZ_JAULBC010000017.1"/>
</dbReference>
<evidence type="ECO:0000313" key="2">
    <source>
        <dbReference type="Proteomes" id="UP001560573"/>
    </source>
</evidence>